<dbReference type="EMBL" id="JBHUII010000013">
    <property type="protein sequence ID" value="MFD2207939.1"/>
    <property type="molecule type" value="Genomic_DNA"/>
</dbReference>
<gene>
    <name evidence="1" type="ORF">ACFSKO_20170</name>
</gene>
<keyword evidence="1" id="KW-0223">Dioxygenase</keyword>
<accession>A0ABW5BQT8</accession>
<protein>
    <submittedName>
        <fullName evidence="1">Phytanoyl-CoA dioxygenase family protein</fullName>
    </submittedName>
</protein>
<dbReference type="RefSeq" id="WP_380255075.1">
    <property type="nucleotide sequence ID" value="NZ_JBHUII010000013.1"/>
</dbReference>
<keyword evidence="1" id="KW-0560">Oxidoreductase</keyword>
<sequence length="241" mass="27601">MNFVANKSDSTFNIITLVKKYGVCVVPDFISAQNLLPLNNEFDQIIDREYGEGFYEHGCRDYMDAIAVSDNHLLRSPFSAEIELVTTPAIRKFAKKFYNKDTFYIQHIFNVKSTETPKKSSELPYSLHFDKIHMLKFFFLLSDTDEDCGPTWVVPGQQKKSFQLRKKWHNEGGSVQSINNDLHYLDNEAIPIIGTAGSLIILDTDIPHKAGIVAKHRYRKVIRVSMTCPAYASIDLRRNSE</sequence>
<dbReference type="GO" id="GO:0051213">
    <property type="term" value="F:dioxygenase activity"/>
    <property type="evidence" value="ECO:0007669"/>
    <property type="project" value="UniProtKB-KW"/>
</dbReference>
<name>A0ABW5BQT8_9PROT</name>
<organism evidence="1 2">
    <name type="scientific">Kiloniella antarctica</name>
    <dbReference type="NCBI Taxonomy" id="1550907"/>
    <lineage>
        <taxon>Bacteria</taxon>
        <taxon>Pseudomonadati</taxon>
        <taxon>Pseudomonadota</taxon>
        <taxon>Alphaproteobacteria</taxon>
        <taxon>Rhodospirillales</taxon>
        <taxon>Kiloniellaceae</taxon>
        <taxon>Kiloniella</taxon>
    </lineage>
</organism>
<dbReference type="SUPFAM" id="SSF51197">
    <property type="entry name" value="Clavaminate synthase-like"/>
    <property type="match status" value="1"/>
</dbReference>
<dbReference type="Proteomes" id="UP001597294">
    <property type="component" value="Unassembled WGS sequence"/>
</dbReference>
<keyword evidence="2" id="KW-1185">Reference proteome</keyword>
<dbReference type="Pfam" id="PF05721">
    <property type="entry name" value="PhyH"/>
    <property type="match status" value="1"/>
</dbReference>
<reference evidence="2" key="1">
    <citation type="journal article" date="2019" name="Int. J. Syst. Evol. Microbiol.">
        <title>The Global Catalogue of Microorganisms (GCM) 10K type strain sequencing project: providing services to taxonomists for standard genome sequencing and annotation.</title>
        <authorList>
            <consortium name="The Broad Institute Genomics Platform"/>
            <consortium name="The Broad Institute Genome Sequencing Center for Infectious Disease"/>
            <person name="Wu L."/>
            <person name="Ma J."/>
        </authorList>
    </citation>
    <scope>NUCLEOTIDE SEQUENCE [LARGE SCALE GENOMIC DNA]</scope>
    <source>
        <strain evidence="2">CGMCC 4.7192</strain>
    </source>
</reference>
<comment type="caution">
    <text evidence="1">The sequence shown here is derived from an EMBL/GenBank/DDBJ whole genome shotgun (WGS) entry which is preliminary data.</text>
</comment>
<evidence type="ECO:0000313" key="1">
    <source>
        <dbReference type="EMBL" id="MFD2207939.1"/>
    </source>
</evidence>
<evidence type="ECO:0000313" key="2">
    <source>
        <dbReference type="Proteomes" id="UP001597294"/>
    </source>
</evidence>
<dbReference type="InterPro" id="IPR008775">
    <property type="entry name" value="Phytyl_CoA_dOase-like"/>
</dbReference>
<proteinExistence type="predicted"/>
<dbReference type="Gene3D" id="2.60.120.620">
    <property type="entry name" value="q2cbj1_9rhob like domain"/>
    <property type="match status" value="1"/>
</dbReference>